<evidence type="ECO:0000256" key="5">
    <source>
        <dbReference type="ARBA" id="ARBA00023136"/>
    </source>
</evidence>
<keyword evidence="5 6" id="KW-0472">Membrane</keyword>
<dbReference type="EMBL" id="SOBT01000009">
    <property type="protein sequence ID" value="TDU28903.1"/>
    <property type="molecule type" value="Genomic_DNA"/>
</dbReference>
<accession>A0A4S3K2Q7</accession>
<dbReference type="InterPro" id="IPR050545">
    <property type="entry name" value="Mycobact_MmpL"/>
</dbReference>
<feature type="transmembrane region" description="Helical" evidence="6">
    <location>
        <begin position="721"/>
        <end position="744"/>
    </location>
</feature>
<sequence length="818" mass="90371">MVQSFRFRFARWVMQHRGATAIVFALITAFFAAGLPKVELKTIFSDLLPKDDPFVQVFKDHPNFGNPLTVIVMVKRKDGTIYNVDTLAKVWKLTRDIDLIPGVDHDQIISIATEKARYAEATPLGIDMRPLMGDRVPTSEAEVADFRSRVDRSPNAHVFLVSNDSTATVINATFIEDRLDYGEAFERLQDLAAKARDEHTEIHIAGSPTLTGWVYHLQKQTFKIFGVTLAALILALALYMRNVVGVVTPIVTSAVAAIWGFGLTGWLKSPIEPLLMVVPLLLVARSFSHCVQFTERFYEIYWHVKDRRKAAEITMGVMMAPSILGIFTDIVGIFLIAVAPIPAMERFAIFCGFWCIWLIPTGVVLISLLLSALPAPKNVGRLTGKEGHSGVHEMFKNILGQIARLTHGGPAKVTTIVVAVISVASVYTALQIKIGNPVEGSNLLWHDSEYNTAVRMINSHFPGVDTLELILEAKDREDPLLRTSFEAKTVETALQLQLHMEQSEAPPRASLAFFDYMMEGNRLFSGGDPRWYPVDPTNRAVTAAATAVTIGTHLKNFSHVVDFRQKDSTVSFWYKDNKQETVDGALEAARAALEQIGVDHENFTVRLGSGTIALQHATNYVVERYHWGIIALLNLVIFLGTSFAYRSAVAGILLLFPVNLANFVLLSCMHLIGIGLDINSLMVCSIGVGVGIDYGIYLLSRICEEFHAHDGKWDKAIDASLTTTGKAIMFTASIMFVGIAPWYFLSALKFMADMGLLLTLTMLINMVLALIVLPLLVWLVKPSFVRRKDLLVGEGVDLSLFTESDDENGRVAMAGSVA</sequence>
<evidence type="ECO:0000313" key="8">
    <source>
        <dbReference type="EMBL" id="TDU28903.1"/>
    </source>
</evidence>
<evidence type="ECO:0000313" key="9">
    <source>
        <dbReference type="Proteomes" id="UP000295341"/>
    </source>
</evidence>
<feature type="transmembrane region" description="Helical" evidence="6">
    <location>
        <begin position="678"/>
        <end position="700"/>
    </location>
</feature>
<dbReference type="AlphaFoldDB" id="A0A4S3K2Q7"/>
<feature type="transmembrane region" description="Helical" evidence="6">
    <location>
        <begin position="246"/>
        <end position="267"/>
    </location>
</feature>
<dbReference type="GO" id="GO:0005886">
    <property type="term" value="C:plasma membrane"/>
    <property type="evidence" value="ECO:0007669"/>
    <property type="project" value="UniProtKB-SubCell"/>
</dbReference>
<keyword evidence="3 6" id="KW-0812">Transmembrane</keyword>
<dbReference type="OrthoDB" id="9803781at2"/>
<comment type="subcellular location">
    <subcellularLocation>
        <location evidence="1">Cell membrane</location>
        <topology evidence="1">Multi-pass membrane protein</topology>
    </subcellularLocation>
</comment>
<dbReference type="RefSeq" id="WP_133882421.1">
    <property type="nucleotide sequence ID" value="NZ_MWIN01000018.1"/>
</dbReference>
<evidence type="ECO:0000256" key="3">
    <source>
        <dbReference type="ARBA" id="ARBA00022692"/>
    </source>
</evidence>
<dbReference type="PANTHER" id="PTHR33406">
    <property type="entry name" value="MEMBRANE PROTEIN MJ1562-RELATED"/>
    <property type="match status" value="1"/>
</dbReference>
<gene>
    <name evidence="8" type="ORF">DFR24_3283</name>
</gene>
<evidence type="ECO:0000259" key="7">
    <source>
        <dbReference type="Pfam" id="PF03176"/>
    </source>
</evidence>
<feature type="transmembrane region" description="Helical" evidence="6">
    <location>
        <begin position="347"/>
        <end position="373"/>
    </location>
</feature>
<reference evidence="8 9" key="1">
    <citation type="submission" date="2019-03" db="EMBL/GenBank/DDBJ databases">
        <title>Genomic Encyclopedia of Type Strains, Phase IV (KMG-IV): sequencing the most valuable type-strain genomes for metagenomic binning, comparative biology and taxonomic classification.</title>
        <authorList>
            <person name="Goeker M."/>
        </authorList>
    </citation>
    <scope>NUCLEOTIDE SEQUENCE [LARGE SCALE GENOMIC DNA]</scope>
    <source>
        <strain evidence="8 9">DSM 26377</strain>
    </source>
</reference>
<evidence type="ECO:0000256" key="2">
    <source>
        <dbReference type="ARBA" id="ARBA00022475"/>
    </source>
</evidence>
<protein>
    <recommendedName>
        <fullName evidence="7">Membrane transport protein MMPL domain-containing protein</fullName>
    </recommendedName>
</protein>
<comment type="caution">
    <text evidence="8">The sequence shown here is derived from an EMBL/GenBank/DDBJ whole genome shotgun (WGS) entry which is preliminary data.</text>
</comment>
<proteinExistence type="predicted"/>
<keyword evidence="2" id="KW-1003">Cell membrane</keyword>
<feature type="transmembrane region" description="Helical" evidence="6">
    <location>
        <begin position="315"/>
        <end position="341"/>
    </location>
</feature>
<dbReference type="SUPFAM" id="SSF82866">
    <property type="entry name" value="Multidrug efflux transporter AcrB transmembrane domain"/>
    <property type="match status" value="2"/>
</dbReference>
<name>A0A4S3K2Q7_9GAMM</name>
<keyword evidence="9" id="KW-1185">Reference proteome</keyword>
<dbReference type="Pfam" id="PF03176">
    <property type="entry name" value="MMPL"/>
    <property type="match status" value="2"/>
</dbReference>
<dbReference type="PANTHER" id="PTHR33406:SF10">
    <property type="entry name" value="SSD DOMAIN-CONTAINING PROTEIN"/>
    <property type="match status" value="1"/>
</dbReference>
<feature type="transmembrane region" description="Helical" evidence="6">
    <location>
        <begin position="756"/>
        <end position="780"/>
    </location>
</feature>
<feature type="transmembrane region" description="Helical" evidence="6">
    <location>
        <begin position="625"/>
        <end position="645"/>
    </location>
</feature>
<keyword evidence="4 6" id="KW-1133">Transmembrane helix</keyword>
<dbReference type="Proteomes" id="UP000295341">
    <property type="component" value="Unassembled WGS sequence"/>
</dbReference>
<evidence type="ECO:0000256" key="4">
    <source>
        <dbReference type="ARBA" id="ARBA00022989"/>
    </source>
</evidence>
<dbReference type="InterPro" id="IPR004869">
    <property type="entry name" value="MMPL_dom"/>
</dbReference>
<feature type="transmembrane region" description="Helical" evidence="6">
    <location>
        <begin position="222"/>
        <end position="239"/>
    </location>
</feature>
<dbReference type="Gene3D" id="1.20.1640.10">
    <property type="entry name" value="Multidrug efflux transporter AcrB transmembrane domain"/>
    <property type="match status" value="2"/>
</dbReference>
<evidence type="ECO:0000256" key="6">
    <source>
        <dbReference type="SAM" id="Phobius"/>
    </source>
</evidence>
<evidence type="ECO:0000256" key="1">
    <source>
        <dbReference type="ARBA" id="ARBA00004651"/>
    </source>
</evidence>
<feature type="transmembrane region" description="Helical" evidence="6">
    <location>
        <begin position="652"/>
        <end position="672"/>
    </location>
</feature>
<feature type="domain" description="Membrane transport protein MMPL" evidence="7">
    <location>
        <begin position="576"/>
        <end position="780"/>
    </location>
</feature>
<organism evidence="8 9">
    <name type="scientific">Panacagrimonas perspica</name>
    <dbReference type="NCBI Taxonomy" id="381431"/>
    <lineage>
        <taxon>Bacteria</taxon>
        <taxon>Pseudomonadati</taxon>
        <taxon>Pseudomonadota</taxon>
        <taxon>Gammaproteobacteria</taxon>
        <taxon>Nevskiales</taxon>
        <taxon>Nevskiaceae</taxon>
        <taxon>Panacagrimonas</taxon>
    </lineage>
</organism>
<feature type="domain" description="Membrane transport protein MMPL" evidence="7">
    <location>
        <begin position="137"/>
        <end position="271"/>
    </location>
</feature>